<proteinExistence type="predicted"/>
<feature type="domain" description="Protein kinase" evidence="1">
    <location>
        <begin position="445"/>
        <end position="662"/>
    </location>
</feature>
<dbReference type="InterPro" id="IPR008271">
    <property type="entry name" value="Ser/Thr_kinase_AS"/>
</dbReference>
<organism evidence="2 3">
    <name type="scientific">Rhizoctonia solani</name>
    <dbReference type="NCBI Taxonomy" id="456999"/>
    <lineage>
        <taxon>Eukaryota</taxon>
        <taxon>Fungi</taxon>
        <taxon>Dikarya</taxon>
        <taxon>Basidiomycota</taxon>
        <taxon>Agaricomycotina</taxon>
        <taxon>Agaricomycetes</taxon>
        <taxon>Cantharellales</taxon>
        <taxon>Ceratobasidiaceae</taxon>
        <taxon>Rhizoctonia</taxon>
    </lineage>
</organism>
<dbReference type="PROSITE" id="PS50011">
    <property type="entry name" value="PROTEIN_KINASE_DOM"/>
    <property type="match status" value="1"/>
</dbReference>
<evidence type="ECO:0000259" key="1">
    <source>
        <dbReference type="PROSITE" id="PS50011"/>
    </source>
</evidence>
<dbReference type="InterPro" id="IPR000719">
    <property type="entry name" value="Prot_kinase_dom"/>
</dbReference>
<evidence type="ECO:0000313" key="2">
    <source>
        <dbReference type="EMBL" id="CAE6409216.1"/>
    </source>
</evidence>
<sequence>MNFWEPTRRDILLGLASTGPIPEDRRLLVRIDNALAYALRPGSDLKEFEDQVQMIQYEIQQLSKKGIGPDFTYRLTSKRDWNCYFYDLDLRDLGWKATPIGRTASGSATRYYVHTTTEPPTLVHRNESGLVSVKEVLLGFYRGAFLSRVGVLDNPTFHYTGPEYQHEWSEGQGSHPGFMRNSTYFSMTTLDIEDEGREMSSIPGPIHILVGARPRFHLLMSFELQSQLYTVIKPTQEPDVVLKDMRGALHSCADVLARHNAQGRLGWTLYQLKSNREQGMETLALQQVELPLMERQTTLAMSTGPLQSLSYAWEHIVGIEKQQGYSEISWLLEIGTIPMAIKCAQVSSGLTYLHEAKVIHGDLRAANLLVSITGEAIVSDPIILADNTLKDEHSRFRWMAPEIIKGEHQNRSSDVYSLGMVAREVVRRLALHGCENITDHIDEDSFGPFPLFRGGFGDVFRGSLLSSLRVAVKTPHISSNILGEDLQYIKATREIHTWSKCDHPNVLHFLGLVVFRDQIGMVAPWMENGSLSSYLRKTLSADRCKLCTEICEGVAYLHKIGIVHGDLKGENVLISSEGTAVVSDFGGSLLKNRSLNVVPLEKGLSLTYRWAAPELLMQDGIHEIDDEDDIDEVQVNQTIPRSVSNTKASDVYALGMTILVSG</sequence>
<dbReference type="EMBL" id="CAJMWZ010000010">
    <property type="protein sequence ID" value="CAE6409216.1"/>
    <property type="molecule type" value="Genomic_DNA"/>
</dbReference>
<dbReference type="Proteomes" id="UP000663850">
    <property type="component" value="Unassembled WGS sequence"/>
</dbReference>
<dbReference type="InterPro" id="IPR001245">
    <property type="entry name" value="Ser-Thr/Tyr_kinase_cat_dom"/>
</dbReference>
<dbReference type="Gene3D" id="1.10.510.10">
    <property type="entry name" value="Transferase(Phosphotransferase) domain 1"/>
    <property type="match status" value="2"/>
</dbReference>
<comment type="caution">
    <text evidence="2">The sequence shown here is derived from an EMBL/GenBank/DDBJ whole genome shotgun (WGS) entry which is preliminary data.</text>
</comment>
<accession>A0A8H3A6F8</accession>
<name>A0A8H3A6F8_9AGAM</name>
<dbReference type="SUPFAM" id="SSF56112">
    <property type="entry name" value="Protein kinase-like (PK-like)"/>
    <property type="match status" value="2"/>
</dbReference>
<protein>
    <recommendedName>
        <fullName evidence="1">Protein kinase domain-containing protein</fullName>
    </recommendedName>
</protein>
<dbReference type="InterPro" id="IPR011009">
    <property type="entry name" value="Kinase-like_dom_sf"/>
</dbReference>
<dbReference type="PANTHER" id="PTHR44329">
    <property type="entry name" value="SERINE/THREONINE-PROTEIN KINASE TNNI3K-RELATED"/>
    <property type="match status" value="1"/>
</dbReference>
<reference evidence="2" key="1">
    <citation type="submission" date="2021-01" db="EMBL/GenBank/DDBJ databases">
        <authorList>
            <person name="Kaushik A."/>
        </authorList>
    </citation>
    <scope>NUCLEOTIDE SEQUENCE</scope>
    <source>
        <strain evidence="2">Type strain: AG8-Rh-89/</strain>
    </source>
</reference>
<dbReference type="Pfam" id="PF07714">
    <property type="entry name" value="PK_Tyr_Ser-Thr"/>
    <property type="match status" value="2"/>
</dbReference>
<evidence type="ECO:0000313" key="3">
    <source>
        <dbReference type="Proteomes" id="UP000663850"/>
    </source>
</evidence>
<dbReference type="GO" id="GO:0005524">
    <property type="term" value="F:ATP binding"/>
    <property type="evidence" value="ECO:0007669"/>
    <property type="project" value="InterPro"/>
</dbReference>
<dbReference type="PROSITE" id="PS00109">
    <property type="entry name" value="PROTEIN_KINASE_TYR"/>
    <property type="match status" value="1"/>
</dbReference>
<gene>
    <name evidence="2" type="ORF">RDB_LOCUS142</name>
</gene>
<dbReference type="SMART" id="SM00220">
    <property type="entry name" value="S_TKc"/>
    <property type="match status" value="1"/>
</dbReference>
<dbReference type="PROSITE" id="PS00108">
    <property type="entry name" value="PROTEIN_KINASE_ST"/>
    <property type="match status" value="1"/>
</dbReference>
<dbReference type="GO" id="GO:0004674">
    <property type="term" value="F:protein serine/threonine kinase activity"/>
    <property type="evidence" value="ECO:0007669"/>
    <property type="project" value="TreeGrafter"/>
</dbReference>
<dbReference type="InterPro" id="IPR008266">
    <property type="entry name" value="Tyr_kinase_AS"/>
</dbReference>
<dbReference type="AlphaFoldDB" id="A0A8H3A6F8"/>
<dbReference type="InterPro" id="IPR051681">
    <property type="entry name" value="Ser/Thr_Kinases-Pseudokinases"/>
</dbReference>